<dbReference type="InterPro" id="IPR050827">
    <property type="entry name" value="CRP1_MDG1_kinase"/>
</dbReference>
<evidence type="ECO:0000256" key="2">
    <source>
        <dbReference type="SAM" id="MobiDB-lite"/>
    </source>
</evidence>
<dbReference type="GO" id="GO:0007165">
    <property type="term" value="P:signal transduction"/>
    <property type="evidence" value="ECO:0007669"/>
    <property type="project" value="TreeGrafter"/>
</dbReference>
<dbReference type="SUPFAM" id="SSF81296">
    <property type="entry name" value="E set domains"/>
    <property type="match status" value="1"/>
</dbReference>
<comment type="similarity">
    <text evidence="1">Belongs to the CRP1/MDG1 family.</text>
</comment>
<comment type="caution">
    <text evidence="4">The sequence shown here is derived from an EMBL/GenBank/DDBJ whole genome shotgun (WGS) entry which is preliminary data.</text>
</comment>
<dbReference type="GO" id="GO:0005634">
    <property type="term" value="C:nucleus"/>
    <property type="evidence" value="ECO:0007669"/>
    <property type="project" value="TreeGrafter"/>
</dbReference>
<dbReference type="GO" id="GO:0031588">
    <property type="term" value="C:nucleotide-activated protein kinase complex"/>
    <property type="evidence" value="ECO:0007669"/>
    <property type="project" value="TreeGrafter"/>
</dbReference>
<evidence type="ECO:0000313" key="4">
    <source>
        <dbReference type="EMBL" id="KAG5665914.1"/>
    </source>
</evidence>
<feature type="compositionally biased region" description="Basic and acidic residues" evidence="2">
    <location>
        <begin position="932"/>
        <end position="943"/>
    </location>
</feature>
<dbReference type="CDD" id="cd02859">
    <property type="entry name" value="E_set_AMPKbeta_like_N"/>
    <property type="match status" value="1"/>
</dbReference>
<accession>A0A9P7HCM7</accession>
<organism evidence="4 5">
    <name type="scientific">Fusarium avenaceum</name>
    <dbReference type="NCBI Taxonomy" id="40199"/>
    <lineage>
        <taxon>Eukaryota</taxon>
        <taxon>Fungi</taxon>
        <taxon>Dikarya</taxon>
        <taxon>Ascomycota</taxon>
        <taxon>Pezizomycotina</taxon>
        <taxon>Sordariomycetes</taxon>
        <taxon>Hypocreomycetidae</taxon>
        <taxon>Hypocreales</taxon>
        <taxon>Nectriaceae</taxon>
        <taxon>Fusarium</taxon>
        <taxon>Fusarium tricinctum species complex</taxon>
    </lineage>
</organism>
<reference evidence="4" key="1">
    <citation type="submission" date="2021-04" db="EMBL/GenBank/DDBJ databases">
        <title>Draft genome of Fusarium avenaceum strain F156N33, isolated from an atmospheric sample in Virginia.</title>
        <authorList>
            <person name="Yang S."/>
            <person name="Vinatzer B.A."/>
            <person name="Coleman J."/>
        </authorList>
    </citation>
    <scope>NUCLEOTIDE SEQUENCE</scope>
    <source>
        <strain evidence="4">F156N33</strain>
    </source>
</reference>
<evidence type="ECO:0000256" key="1">
    <source>
        <dbReference type="ARBA" id="ARBA00038216"/>
    </source>
</evidence>
<proteinExistence type="inferred from homology"/>
<feature type="compositionally biased region" description="Basic and acidic residues" evidence="2">
    <location>
        <begin position="328"/>
        <end position="337"/>
    </location>
</feature>
<feature type="region of interest" description="Disordered" evidence="2">
    <location>
        <begin position="435"/>
        <end position="467"/>
    </location>
</feature>
<keyword evidence="5" id="KW-1185">Reference proteome</keyword>
<feature type="compositionally biased region" description="Low complexity" evidence="2">
    <location>
        <begin position="951"/>
        <end position="983"/>
    </location>
</feature>
<feature type="domain" description="AMP-activated protein kinase glycogen-binding" evidence="3">
    <location>
        <begin position="169"/>
        <end position="217"/>
    </location>
</feature>
<dbReference type="Gene3D" id="2.60.40.10">
    <property type="entry name" value="Immunoglobulins"/>
    <property type="match status" value="1"/>
</dbReference>
<dbReference type="Proteomes" id="UP000782241">
    <property type="component" value="Unassembled WGS sequence"/>
</dbReference>
<name>A0A9P7HCM7_9HYPO</name>
<gene>
    <name evidence="4" type="ORF">KAF25_010039</name>
</gene>
<dbReference type="Pfam" id="PF16561">
    <property type="entry name" value="AMPK1_CBM"/>
    <property type="match status" value="1"/>
</dbReference>
<dbReference type="AlphaFoldDB" id="A0A9P7HCM7"/>
<sequence length="1006" mass="107721">MTFSHIPHLKTYLLTVSTLRLIAILAHFCIRRSHPLKPLITNPCIDRSGRSGRSARDLYRLYLFLVSLLLPRSHSRSRQQSLISLQSPPALSSAKPVLSWPWSLPVPSTTWLFSQPNISPTNKTKSHLNSIRNKHKRRPRYLDSLLRSLGPHAQNPSSIKKRTPVMGSFTFKWEHPADEVYVTGTFDNWTKSVQLEKKGDVFSKTVDLKEPEGKIYYKHPPIFPISRNIHSSLGIGGKPPVIVLPLSPAPEWRSFSAPQSHIRMAGGNIVTNPNVFATAVAQPSWICQDRGLSPWFISLSVMSWVLCDPSASRAVPNQRPPRFGMTQGDHDRDSSGLLEPRHANEILWRQATIWRRADPKSPRAAKASSSQRLICLRASFIVDGNWIINQSAPNEPDLEGNVNNFVTPDQLTSKSATAAILNTVTPTSTTAAMASEQPIENKATEPKTFEDKSGHDEKLPLETPSDIPGGFPITPANELDKVFGVNPLPASEGAGNPIKLEAGEKIPESITTQSTDKYVKLDKESYEKSDALPGIETDMPPVLPNTIPESGLPIIGPDVTLNSVAPTATTAGLAAAVPLESNGAFVPEVVRESQEKAGAVTEASTDPTEVKEKTMVEEELKGTIPEAPATSVGTAGVGTEKSENTPDTSLAALAATAGGAVIAAGLAAKETVEEKAVPALNSAADAITDTANKNLPDSVKEQLPIAAQQTLAAKNEEQIRQEVSPEVPVEVKESLIEAGKAPEAAANTAAVEDKKEMETELLKEVKPITGIYDSVVEQPKEVSPDVPVEVKDSITEAGKSPEAAANTQAVEEKKLVEAELLKEVKPAATIDETPQVAPEVPTEVKESIVEAGERPEAAANAEAVENKKEMEAQLLKEAQPVPAADEAKPEPIVEPKETKVQESESVIPAVVAPTETKAEETKPVTVPVTKTEAPKTEEAKPVAKTETPAVGNGTSTTGNGTSAPGNGAKAAGASANGSSPAASGKEKKKNRLSSIFSKIKSKLSDK</sequence>
<dbReference type="PANTHER" id="PTHR10343:SF81">
    <property type="entry name" value="CRUCIFORM DNA-RECOGNIZING PROTEIN 1-RELATED"/>
    <property type="match status" value="1"/>
</dbReference>
<dbReference type="EMBL" id="JAGPUO010000001">
    <property type="protein sequence ID" value="KAG5665914.1"/>
    <property type="molecule type" value="Genomic_DNA"/>
</dbReference>
<dbReference type="GO" id="GO:0005737">
    <property type="term" value="C:cytoplasm"/>
    <property type="evidence" value="ECO:0007669"/>
    <property type="project" value="TreeGrafter"/>
</dbReference>
<dbReference type="InterPro" id="IPR014756">
    <property type="entry name" value="Ig_E-set"/>
</dbReference>
<dbReference type="InterPro" id="IPR032640">
    <property type="entry name" value="AMPK1_CBM"/>
</dbReference>
<evidence type="ECO:0000313" key="5">
    <source>
        <dbReference type="Proteomes" id="UP000782241"/>
    </source>
</evidence>
<protein>
    <recommendedName>
        <fullName evidence="3">AMP-activated protein kinase glycogen-binding domain-containing protein</fullName>
    </recommendedName>
</protein>
<dbReference type="GO" id="GO:0019901">
    <property type="term" value="F:protein kinase binding"/>
    <property type="evidence" value="ECO:0007669"/>
    <property type="project" value="TreeGrafter"/>
</dbReference>
<feature type="compositionally biased region" description="Basic and acidic residues" evidence="2">
    <location>
        <begin position="442"/>
        <end position="460"/>
    </location>
</feature>
<dbReference type="PANTHER" id="PTHR10343">
    <property type="entry name" value="5'-AMP-ACTIVATED PROTEIN KINASE , BETA SUBUNIT"/>
    <property type="match status" value="1"/>
</dbReference>
<feature type="region of interest" description="Disordered" evidence="2">
    <location>
        <begin position="317"/>
        <end position="337"/>
    </location>
</feature>
<evidence type="ECO:0000259" key="3">
    <source>
        <dbReference type="Pfam" id="PF16561"/>
    </source>
</evidence>
<feature type="compositionally biased region" description="Basic and acidic residues" evidence="2">
    <location>
        <begin position="885"/>
        <end position="902"/>
    </location>
</feature>
<feature type="region of interest" description="Disordered" evidence="2">
    <location>
        <begin position="878"/>
        <end position="1006"/>
    </location>
</feature>
<dbReference type="InterPro" id="IPR013783">
    <property type="entry name" value="Ig-like_fold"/>
</dbReference>